<evidence type="ECO:0000259" key="1">
    <source>
        <dbReference type="Pfam" id="PF03732"/>
    </source>
</evidence>
<dbReference type="Gramene" id="AUR62042633-RA">
    <property type="protein sequence ID" value="AUR62042633-RA:cds"/>
    <property type="gene ID" value="AUR62042633"/>
</dbReference>
<sequence length="231" mass="26344">MFVGYEFSFNFGAIDGAEAELEELSSKGADLEDSSSLLGLSFTIPMTRSSSDSANLGNIEMKKLKKTMKTLLQEQDMKSWIFKSNQCFDLDNVKEPNRVKLAAIHLEDKLLLWNQTYIKRKNKILPKWEDYMDITAGFGDIYDHPMADLKALKQTGSVQEYHDSFNALASRIELSEPCLLSCYLAGLEDDIQLAYDEKYEPGNKFKGKKPQLYHIEVEELEEDDEVAEVEV</sequence>
<dbReference type="InterPro" id="IPR005162">
    <property type="entry name" value="Retrotrans_gag_dom"/>
</dbReference>
<organism evidence="2 3">
    <name type="scientific">Chenopodium quinoa</name>
    <name type="common">Quinoa</name>
    <dbReference type="NCBI Taxonomy" id="63459"/>
    <lineage>
        <taxon>Eukaryota</taxon>
        <taxon>Viridiplantae</taxon>
        <taxon>Streptophyta</taxon>
        <taxon>Embryophyta</taxon>
        <taxon>Tracheophyta</taxon>
        <taxon>Spermatophyta</taxon>
        <taxon>Magnoliopsida</taxon>
        <taxon>eudicotyledons</taxon>
        <taxon>Gunneridae</taxon>
        <taxon>Pentapetalae</taxon>
        <taxon>Caryophyllales</taxon>
        <taxon>Chenopodiaceae</taxon>
        <taxon>Chenopodioideae</taxon>
        <taxon>Atripliceae</taxon>
        <taxon>Chenopodium</taxon>
    </lineage>
</organism>
<evidence type="ECO:0000313" key="3">
    <source>
        <dbReference type="Proteomes" id="UP000596660"/>
    </source>
</evidence>
<reference evidence="2" key="2">
    <citation type="submission" date="2021-03" db="UniProtKB">
        <authorList>
            <consortium name="EnsemblPlants"/>
        </authorList>
    </citation>
    <scope>IDENTIFICATION</scope>
</reference>
<name>A0A803N9J9_CHEQI</name>
<proteinExistence type="predicted"/>
<dbReference type="Pfam" id="PF03732">
    <property type="entry name" value="Retrotrans_gag"/>
    <property type="match status" value="1"/>
</dbReference>
<reference evidence="2" key="1">
    <citation type="journal article" date="2017" name="Nature">
        <title>The genome of Chenopodium quinoa.</title>
        <authorList>
            <person name="Jarvis D.E."/>
            <person name="Ho Y.S."/>
            <person name="Lightfoot D.J."/>
            <person name="Schmoeckel S.M."/>
            <person name="Li B."/>
            <person name="Borm T.J.A."/>
            <person name="Ohyanagi H."/>
            <person name="Mineta K."/>
            <person name="Michell C.T."/>
            <person name="Saber N."/>
            <person name="Kharbatia N.M."/>
            <person name="Rupper R.R."/>
            <person name="Sharp A.R."/>
            <person name="Dally N."/>
            <person name="Boughton B.A."/>
            <person name="Woo Y.H."/>
            <person name="Gao G."/>
            <person name="Schijlen E.G.W.M."/>
            <person name="Guo X."/>
            <person name="Momin A.A."/>
            <person name="Negrao S."/>
            <person name="Al-Babili S."/>
            <person name="Gehring C."/>
            <person name="Roessner U."/>
            <person name="Jung C."/>
            <person name="Murphy K."/>
            <person name="Arold S.T."/>
            <person name="Gojobori T."/>
            <person name="van der Linden C.G."/>
            <person name="van Loo E.N."/>
            <person name="Jellen E.N."/>
            <person name="Maughan P.J."/>
            <person name="Tester M."/>
        </authorList>
    </citation>
    <scope>NUCLEOTIDE SEQUENCE [LARGE SCALE GENOMIC DNA]</scope>
    <source>
        <strain evidence="2">cv. PI 614886</strain>
    </source>
</reference>
<evidence type="ECO:0000313" key="2">
    <source>
        <dbReference type="EnsemblPlants" id="AUR62042633-RA:cds"/>
    </source>
</evidence>
<dbReference type="AlphaFoldDB" id="A0A803N9J9"/>
<dbReference type="EnsemblPlants" id="AUR62042633-RA">
    <property type="protein sequence ID" value="AUR62042633-RA:cds"/>
    <property type="gene ID" value="AUR62042633"/>
</dbReference>
<protein>
    <recommendedName>
        <fullName evidence="1">Retrotransposon gag domain-containing protein</fullName>
    </recommendedName>
</protein>
<feature type="domain" description="Retrotransposon gag" evidence="1">
    <location>
        <begin position="100"/>
        <end position="188"/>
    </location>
</feature>
<dbReference type="Proteomes" id="UP000596660">
    <property type="component" value="Unplaced"/>
</dbReference>
<accession>A0A803N9J9</accession>
<keyword evidence="3" id="KW-1185">Reference proteome</keyword>